<dbReference type="Proteomes" id="UP000502996">
    <property type="component" value="Chromosome"/>
</dbReference>
<dbReference type="SUPFAM" id="SSF54518">
    <property type="entry name" value="Tubby C-terminal domain-like"/>
    <property type="match status" value="1"/>
</dbReference>
<dbReference type="EMBL" id="CP049257">
    <property type="protein sequence ID" value="QIG44199.1"/>
    <property type="molecule type" value="Genomic_DNA"/>
</dbReference>
<dbReference type="InterPro" id="IPR018929">
    <property type="entry name" value="DUF2510"/>
</dbReference>
<dbReference type="RefSeq" id="WP_165235181.1">
    <property type="nucleotide sequence ID" value="NZ_CP049257.1"/>
</dbReference>
<name>A0A6G6WG65_9ACTN</name>
<protein>
    <submittedName>
        <fullName evidence="2">DUF2510 domain-containing protein</fullName>
    </submittedName>
</protein>
<evidence type="ECO:0000259" key="1">
    <source>
        <dbReference type="Pfam" id="PF10708"/>
    </source>
</evidence>
<sequence>MTQVQRPGHVEGWQKDPYGRHELRFFDGQRWTPYVRDGETSGVDEPGGPVAETAATATRSPLLDEDLLVVERFTDLGRRWSDRALTRPDGSQAGTLRRASPGVELGMRGVLQHDVTKNDVVELVDERGSVALTLIRPLVAPRTAVEVRDVDDRVAGRIVQQTLRRDETTYAFLGPNGRFLGDLQAENWVGWDLRIVDSHGREVATITRDFAGLDLARFTRPDDYVVRIADGVHGPLRTLVVACALSLEVAVRPDARGL</sequence>
<keyword evidence="3" id="KW-1185">Reference proteome</keyword>
<reference evidence="2 3" key="1">
    <citation type="submission" date="2020-02" db="EMBL/GenBank/DDBJ databases">
        <title>Full genome sequence of Nocardioides sp. R-3366.</title>
        <authorList>
            <person name="Im W.-T."/>
        </authorList>
    </citation>
    <scope>NUCLEOTIDE SEQUENCE [LARGE SCALE GENOMIC DNA]</scope>
    <source>
        <strain evidence="2 3">R-3366</strain>
    </source>
</reference>
<dbReference type="Pfam" id="PF10708">
    <property type="entry name" value="DUF2510"/>
    <property type="match status" value="1"/>
</dbReference>
<dbReference type="InterPro" id="IPR025659">
    <property type="entry name" value="Tubby-like_C"/>
</dbReference>
<proteinExistence type="predicted"/>
<feature type="domain" description="DUF2510" evidence="1">
    <location>
        <begin position="12"/>
        <end position="39"/>
    </location>
</feature>
<evidence type="ECO:0000313" key="2">
    <source>
        <dbReference type="EMBL" id="QIG44199.1"/>
    </source>
</evidence>
<evidence type="ECO:0000313" key="3">
    <source>
        <dbReference type="Proteomes" id="UP000502996"/>
    </source>
</evidence>
<dbReference type="KEGG" id="nano:G5V58_16720"/>
<gene>
    <name evidence="2" type="ORF">G5V58_16720</name>
</gene>
<dbReference type="AlphaFoldDB" id="A0A6G6WG65"/>
<accession>A0A6G6WG65</accession>
<organism evidence="2 3">
    <name type="scientific">Nocardioides anomalus</name>
    <dbReference type="NCBI Taxonomy" id="2712223"/>
    <lineage>
        <taxon>Bacteria</taxon>
        <taxon>Bacillati</taxon>
        <taxon>Actinomycetota</taxon>
        <taxon>Actinomycetes</taxon>
        <taxon>Propionibacteriales</taxon>
        <taxon>Nocardioidaceae</taxon>
        <taxon>Nocardioides</taxon>
    </lineage>
</organism>